<evidence type="ECO:0000256" key="10">
    <source>
        <dbReference type="HAMAP-Rule" id="MF_00453"/>
    </source>
</evidence>
<dbReference type="InterPro" id="IPR015994">
    <property type="entry name" value="PEPCK_ATP_CS"/>
</dbReference>
<feature type="binding site" evidence="10">
    <location>
        <position position="206"/>
    </location>
    <ligand>
        <name>ATP</name>
        <dbReference type="ChEBI" id="CHEBI:30616"/>
    </ligand>
</feature>
<evidence type="ECO:0000313" key="12">
    <source>
        <dbReference type="Proteomes" id="UP000229681"/>
    </source>
</evidence>
<dbReference type="NCBIfam" id="NF006821">
    <property type="entry name" value="PRK09344.1-3"/>
    <property type="match status" value="1"/>
</dbReference>
<dbReference type="PANTHER" id="PTHR30031:SF0">
    <property type="entry name" value="PHOSPHOENOLPYRUVATE CARBOXYKINASE (ATP)"/>
    <property type="match status" value="1"/>
</dbReference>
<keyword evidence="10" id="KW-0963">Cytoplasm</keyword>
<dbReference type="Gene3D" id="3.40.449.10">
    <property type="entry name" value="Phosphoenolpyruvate Carboxykinase, domain 1"/>
    <property type="match status" value="1"/>
</dbReference>
<evidence type="ECO:0000256" key="5">
    <source>
        <dbReference type="ARBA" id="ARBA00022741"/>
    </source>
</evidence>
<comment type="caution">
    <text evidence="11">The sequence shown here is derived from an EMBL/GenBank/DDBJ whole genome shotgun (WGS) entry which is preliminary data.</text>
</comment>
<keyword evidence="11" id="KW-0418">Kinase</keyword>
<feature type="binding site" evidence="10">
    <location>
        <position position="225"/>
    </location>
    <ligand>
        <name>ATP</name>
        <dbReference type="ChEBI" id="CHEBI:30616"/>
    </ligand>
</feature>
<keyword evidence="10" id="KW-0479">Metal-binding</keyword>
<dbReference type="UniPathway" id="UPA00138"/>
<name>A0A2M8PI62_9CHLR</name>
<gene>
    <name evidence="10 11" type="primary">pckA</name>
    <name evidence="11" type="ORF">CUN49_01355</name>
</gene>
<dbReference type="GO" id="GO:0004612">
    <property type="term" value="F:phosphoenolpyruvate carboxykinase (ATP) activity"/>
    <property type="evidence" value="ECO:0007669"/>
    <property type="project" value="UniProtKB-UniRule"/>
</dbReference>
<dbReference type="PANTHER" id="PTHR30031">
    <property type="entry name" value="PHOSPHOENOLPYRUVATE CARBOXYKINASE ATP"/>
    <property type="match status" value="1"/>
</dbReference>
<feature type="binding site" evidence="10">
    <location>
        <position position="291"/>
    </location>
    <ligand>
        <name>ATP</name>
        <dbReference type="ChEBI" id="CHEBI:30616"/>
    </ligand>
</feature>
<dbReference type="EMBL" id="PGTM01000009">
    <property type="protein sequence ID" value="PJF37235.1"/>
    <property type="molecule type" value="Genomic_DNA"/>
</dbReference>
<dbReference type="NCBIfam" id="NF006820">
    <property type="entry name" value="PRK09344.1-2"/>
    <property type="match status" value="1"/>
</dbReference>
<comment type="similarity">
    <text evidence="2 10">Belongs to the phosphoenolpyruvate carboxykinase (ATP) family.</text>
</comment>
<feature type="binding site" evidence="10">
    <location>
        <position position="329"/>
    </location>
    <ligand>
        <name>substrate</name>
    </ligand>
</feature>
<dbReference type="PROSITE" id="PS00532">
    <property type="entry name" value="PEPCK_ATP"/>
    <property type="match status" value="1"/>
</dbReference>
<evidence type="ECO:0000256" key="4">
    <source>
        <dbReference type="ARBA" id="ARBA00022432"/>
    </source>
</evidence>
<reference evidence="11 12" key="1">
    <citation type="submission" date="2017-11" db="EMBL/GenBank/DDBJ databases">
        <title>Evolution of Phototrophy in the Chloroflexi Phylum Driven by Horizontal Gene Transfer.</title>
        <authorList>
            <person name="Ward L.M."/>
            <person name="Hemp J."/>
            <person name="Shih P.M."/>
            <person name="Mcglynn S.E."/>
            <person name="Fischer W."/>
        </authorList>
    </citation>
    <scope>NUCLEOTIDE SEQUENCE [LARGE SCALE GENOMIC DNA]</scope>
    <source>
        <strain evidence="11">JP3_13</strain>
    </source>
</reference>
<feature type="binding site" evidence="10">
    <location>
        <position position="206"/>
    </location>
    <ligand>
        <name>Mn(2+)</name>
        <dbReference type="ChEBI" id="CHEBI:29035"/>
    </ligand>
</feature>
<dbReference type="HAMAP" id="MF_00453">
    <property type="entry name" value="PEPCK_ATP"/>
    <property type="match status" value="1"/>
</dbReference>
<evidence type="ECO:0000256" key="3">
    <source>
        <dbReference type="ARBA" id="ARBA00012363"/>
    </source>
</evidence>
<dbReference type="SUPFAM" id="SSF53795">
    <property type="entry name" value="PEP carboxykinase-like"/>
    <property type="match status" value="1"/>
</dbReference>
<comment type="function">
    <text evidence="10">Involved in the gluconeogenesis. Catalyzes the conversion of oxaloacetate (OAA) to phosphoenolpyruvate (PEP) through direct phosphoryl transfer between the nucleoside triphosphate and OAA.</text>
</comment>
<dbReference type="Proteomes" id="UP000229681">
    <property type="component" value="Unassembled WGS sequence"/>
</dbReference>
<keyword evidence="6 10" id="KW-0210">Decarboxylase</keyword>
<dbReference type="GO" id="GO:0016301">
    <property type="term" value="F:kinase activity"/>
    <property type="evidence" value="ECO:0007669"/>
    <property type="project" value="UniProtKB-KW"/>
</dbReference>
<dbReference type="CDD" id="cd00484">
    <property type="entry name" value="PEPCK_ATP"/>
    <property type="match status" value="1"/>
</dbReference>
<dbReference type="GO" id="GO:0046872">
    <property type="term" value="F:metal ion binding"/>
    <property type="evidence" value="ECO:0007669"/>
    <property type="project" value="UniProtKB-KW"/>
</dbReference>
<evidence type="ECO:0000256" key="8">
    <source>
        <dbReference type="ARBA" id="ARBA00023239"/>
    </source>
</evidence>
<dbReference type="InterPro" id="IPR001272">
    <property type="entry name" value="PEP_carboxykinase_ATP"/>
</dbReference>
<feature type="binding site" evidence="10">
    <location>
        <position position="200"/>
    </location>
    <ligand>
        <name>substrate</name>
    </ligand>
</feature>
<feature type="binding site" evidence="10">
    <location>
        <position position="206"/>
    </location>
    <ligand>
        <name>substrate</name>
    </ligand>
</feature>
<keyword evidence="8 10" id="KW-0456">Lyase</keyword>
<evidence type="ECO:0000313" key="11">
    <source>
        <dbReference type="EMBL" id="PJF37235.1"/>
    </source>
</evidence>
<comment type="pathway">
    <text evidence="1 10">Carbohydrate biosynthesis; gluconeogenesis.</text>
</comment>
<keyword evidence="7 10" id="KW-0067">ATP-binding</keyword>
<accession>A0A2M8PI62</accession>
<evidence type="ECO:0000256" key="9">
    <source>
        <dbReference type="ARBA" id="ARBA00047371"/>
    </source>
</evidence>
<protein>
    <recommendedName>
        <fullName evidence="3 10">Phosphoenolpyruvate carboxykinase (ATP)</fullName>
        <shortName evidence="10">PCK</shortName>
        <shortName evidence="10">PEP carboxykinase</shortName>
        <shortName evidence="10">PEPCK</shortName>
        <ecNumber evidence="3 10">4.1.1.49</ecNumber>
    </recommendedName>
</protein>
<sequence length="539" mass="59841">MVIHEHEHTIGRSHVGLETLGLTNLGQQYWNLTAPALYEQAIRNREGILAHLGPLVCRTGSHTGRSPNDKFVVREPSSEANIWWGAVNKPFSEENFERIFKRMRSYLENQALYVQDCFIGADPKYRVPLRVITQRAWHSLFARIMFIRPKREELEAHVPQFTIIDVPAFTANPDEEGTNSGTFILLNIARGLVLIGGTEYAGEIKKSAFTLMNYLMPLRGVMSMHCSANYGADKDDVAIFFGLSGTGKTTLSADPKRTLIGDDEHGWSDDGIFNYEGGCYAKVIRLSPTGEPEIYQTTRRFGTILENVTIDAETRRLNLDDDSLTENTRAAYPISHISNADLSGMCGHPKHVIFLTADAFGVLPPVAKLTHAQAMYHFISGYTAKVAGTERGVKEPQATFSACFGAPFMALHPMVYAELLREKLRKHGSQVWLVNTGWTGGPYGVGSRMKLEYTRAMVSAILEGALNDMPTQADPIFGLHVPQNVPNVPSELLNPRNTWADPAAYDAAALDLARRFHANFAQYADRATEEVKAAEPIAR</sequence>
<comment type="catalytic activity">
    <reaction evidence="9 10">
        <text>oxaloacetate + ATP = phosphoenolpyruvate + ADP + CO2</text>
        <dbReference type="Rhea" id="RHEA:18617"/>
        <dbReference type="ChEBI" id="CHEBI:16452"/>
        <dbReference type="ChEBI" id="CHEBI:16526"/>
        <dbReference type="ChEBI" id="CHEBI:30616"/>
        <dbReference type="ChEBI" id="CHEBI:58702"/>
        <dbReference type="ChEBI" id="CHEBI:456216"/>
        <dbReference type="EC" id="4.1.1.49"/>
    </reaction>
</comment>
<feature type="binding site" evidence="10">
    <location>
        <position position="329"/>
    </location>
    <ligand>
        <name>ATP</name>
        <dbReference type="ChEBI" id="CHEBI:30616"/>
    </ligand>
</feature>
<feature type="binding site" evidence="10">
    <location>
        <position position="65"/>
    </location>
    <ligand>
        <name>substrate</name>
    </ligand>
</feature>
<dbReference type="InterPro" id="IPR008210">
    <property type="entry name" value="PEP_carboxykinase_N"/>
</dbReference>
<dbReference type="SUPFAM" id="SSF68923">
    <property type="entry name" value="PEP carboxykinase N-terminal domain"/>
    <property type="match status" value="1"/>
</dbReference>
<feature type="binding site" evidence="10">
    <location>
        <position position="225"/>
    </location>
    <ligand>
        <name>Mn(2+)</name>
        <dbReference type="ChEBI" id="CHEBI:29035"/>
    </ligand>
</feature>
<evidence type="ECO:0000256" key="7">
    <source>
        <dbReference type="ARBA" id="ARBA00022840"/>
    </source>
</evidence>
<comment type="subcellular location">
    <subcellularLocation>
        <location evidence="10">Cytoplasm</location>
    </subcellularLocation>
</comment>
<keyword evidence="5 10" id="KW-0547">Nucleotide-binding</keyword>
<dbReference type="AlphaFoldDB" id="A0A2M8PI62"/>
<dbReference type="NCBIfam" id="TIGR00224">
    <property type="entry name" value="pckA"/>
    <property type="match status" value="1"/>
</dbReference>
<keyword evidence="4 10" id="KW-0312">Gluconeogenesis</keyword>
<proteinExistence type="inferred from homology"/>
<feature type="binding site" evidence="10">
    <location>
        <position position="263"/>
    </location>
    <ligand>
        <name>Mn(2+)</name>
        <dbReference type="ChEBI" id="CHEBI:29035"/>
    </ligand>
</feature>
<comment type="caution">
    <text evidence="10">Lacks conserved residue(s) required for the propagation of feature annotation.</text>
</comment>
<dbReference type="Gene3D" id="3.90.228.20">
    <property type="match status" value="1"/>
</dbReference>
<dbReference type="InterPro" id="IPR013035">
    <property type="entry name" value="PEP_carboxykinase_C"/>
</dbReference>
<dbReference type="EC" id="4.1.1.49" evidence="3 10"/>
<dbReference type="Pfam" id="PF01293">
    <property type="entry name" value="PEPCK_ATP"/>
    <property type="match status" value="1"/>
</dbReference>
<dbReference type="GO" id="GO:0006094">
    <property type="term" value="P:gluconeogenesis"/>
    <property type="evidence" value="ECO:0007669"/>
    <property type="project" value="UniProtKB-UniRule"/>
</dbReference>
<organism evidence="11 12">
    <name type="scientific">Candidatus Thermofonsia Clade 1 bacterium</name>
    <dbReference type="NCBI Taxonomy" id="2364210"/>
    <lineage>
        <taxon>Bacteria</taxon>
        <taxon>Bacillati</taxon>
        <taxon>Chloroflexota</taxon>
        <taxon>Candidatus Thermofontia</taxon>
        <taxon>Candidatus Thermofonsia Clade 1</taxon>
    </lineage>
</organism>
<feature type="binding site" evidence="10">
    <location>
        <position position="454"/>
    </location>
    <ligand>
        <name>ATP</name>
        <dbReference type="ChEBI" id="CHEBI:30616"/>
    </ligand>
</feature>
<evidence type="ECO:0000256" key="1">
    <source>
        <dbReference type="ARBA" id="ARBA00004742"/>
    </source>
</evidence>
<dbReference type="GO" id="GO:0005829">
    <property type="term" value="C:cytosol"/>
    <property type="evidence" value="ECO:0007669"/>
    <property type="project" value="TreeGrafter"/>
</dbReference>
<evidence type="ECO:0000256" key="2">
    <source>
        <dbReference type="ARBA" id="ARBA00006052"/>
    </source>
</evidence>
<comment type="cofactor">
    <cofactor evidence="10">
        <name>Mn(2+)</name>
        <dbReference type="ChEBI" id="CHEBI:29035"/>
    </cofactor>
    <text evidence="10">Binds 1 Mn(2+) ion per subunit.</text>
</comment>
<feature type="binding site" evidence="10">
    <location>
        <begin position="242"/>
        <end position="250"/>
    </location>
    <ligand>
        <name>ATP</name>
        <dbReference type="ChEBI" id="CHEBI:30616"/>
    </ligand>
</feature>
<keyword evidence="11" id="KW-0670">Pyruvate</keyword>
<dbReference type="Gene3D" id="2.170.8.10">
    <property type="entry name" value="Phosphoenolpyruvate Carboxykinase, domain 2"/>
    <property type="match status" value="1"/>
</dbReference>
<keyword evidence="10" id="KW-0464">Manganese</keyword>
<dbReference type="PIRSF" id="PIRSF006294">
    <property type="entry name" value="PEP_crbxkin"/>
    <property type="match status" value="1"/>
</dbReference>
<evidence type="ECO:0000256" key="6">
    <source>
        <dbReference type="ARBA" id="ARBA00022793"/>
    </source>
</evidence>
<keyword evidence="11" id="KW-0808">Transferase</keyword>
<dbReference type="GO" id="GO:0005524">
    <property type="term" value="F:ATP binding"/>
    <property type="evidence" value="ECO:0007669"/>
    <property type="project" value="UniProtKB-UniRule"/>
</dbReference>